<evidence type="ECO:0000313" key="1">
    <source>
        <dbReference type="EMBL" id="GAA1751098.1"/>
    </source>
</evidence>
<reference evidence="1 2" key="1">
    <citation type="journal article" date="2019" name="Int. J. Syst. Evol. Microbiol.">
        <title>The Global Catalogue of Microorganisms (GCM) 10K type strain sequencing project: providing services to taxonomists for standard genome sequencing and annotation.</title>
        <authorList>
            <consortium name="The Broad Institute Genomics Platform"/>
            <consortium name="The Broad Institute Genome Sequencing Center for Infectious Disease"/>
            <person name="Wu L."/>
            <person name="Ma J."/>
        </authorList>
    </citation>
    <scope>NUCLEOTIDE SEQUENCE [LARGE SCALE GENOMIC DNA]</scope>
    <source>
        <strain evidence="1 2">JCM 14319</strain>
    </source>
</reference>
<dbReference type="EMBL" id="BAAANH010000001">
    <property type="protein sequence ID" value="GAA1751098.1"/>
    <property type="molecule type" value="Genomic_DNA"/>
</dbReference>
<organism evidence="1 2">
    <name type="scientific">Agromyces humatus</name>
    <dbReference type="NCBI Taxonomy" id="279573"/>
    <lineage>
        <taxon>Bacteria</taxon>
        <taxon>Bacillati</taxon>
        <taxon>Actinomycetota</taxon>
        <taxon>Actinomycetes</taxon>
        <taxon>Micrococcales</taxon>
        <taxon>Microbacteriaceae</taxon>
        <taxon>Agromyces</taxon>
    </lineage>
</organism>
<dbReference type="Proteomes" id="UP001500506">
    <property type="component" value="Unassembled WGS sequence"/>
</dbReference>
<name>A0ABN2K9C7_9MICO</name>
<accession>A0ABN2K9C7</accession>
<dbReference type="PROSITE" id="PS51318">
    <property type="entry name" value="TAT"/>
    <property type="match status" value="1"/>
</dbReference>
<sequence>MSASPRHSGVRRLLATGIAVGLALSVLAIAPAASAKPLDRGSFTEEFSFTAEDFCDVEGLDILIEASVEIRFLVNARKPGTPPYFVANERVEQSYTNDAGVTVTETITTLNKDQKITDNGDGTLTILVLATGGATVYGPDGKAIARNPGQVRFEFLVDHNGTPADPDDDVFLEDLGVVKGSTGRTDDFCAAVLPVLG</sequence>
<comment type="caution">
    <text evidence="1">The sequence shown here is derived from an EMBL/GenBank/DDBJ whole genome shotgun (WGS) entry which is preliminary data.</text>
</comment>
<protein>
    <recommendedName>
        <fullName evidence="3">DUF4331 domain-containing protein</fullName>
    </recommendedName>
</protein>
<dbReference type="RefSeq" id="WP_232498296.1">
    <property type="nucleotide sequence ID" value="NZ_BAAANH010000001.1"/>
</dbReference>
<evidence type="ECO:0008006" key="3">
    <source>
        <dbReference type="Google" id="ProtNLM"/>
    </source>
</evidence>
<evidence type="ECO:0000313" key="2">
    <source>
        <dbReference type="Proteomes" id="UP001500506"/>
    </source>
</evidence>
<keyword evidence="2" id="KW-1185">Reference proteome</keyword>
<dbReference type="InterPro" id="IPR006311">
    <property type="entry name" value="TAT_signal"/>
</dbReference>
<gene>
    <name evidence="1" type="ORF">GCM10009747_05600</name>
</gene>
<proteinExistence type="predicted"/>